<feature type="compositionally biased region" description="Basic and acidic residues" evidence="1">
    <location>
        <begin position="478"/>
        <end position="488"/>
    </location>
</feature>
<evidence type="ECO:0000256" key="1">
    <source>
        <dbReference type="SAM" id="MobiDB-lite"/>
    </source>
</evidence>
<evidence type="ECO:0000313" key="3">
    <source>
        <dbReference type="EMBL" id="OIW27404.1"/>
    </source>
</evidence>
<feature type="region of interest" description="Disordered" evidence="1">
    <location>
        <begin position="440"/>
        <end position="581"/>
    </location>
</feature>
<dbReference type="OrthoDB" id="5413703at2759"/>
<dbReference type="AlphaFoldDB" id="A0A1J7JDV2"/>
<feature type="compositionally biased region" description="Acidic residues" evidence="1">
    <location>
        <begin position="74"/>
        <end position="86"/>
    </location>
</feature>
<sequence>MMMATPVLRPNTLQNERDRMTTQSPEQLFIAYNSGNSTRHGQADAVVRRDVSPRSKPEEDSSDEEATDSGSASDSEEETIISDEIQEEKAQQLSPDHKSDVSLSNKLQESNQDDKPSATSVPPALLGEIRKMIQEEFGVLKAIVESEQSKTDPRRSQEDVSEPPPSPRSGLRIDTQPRLSPPGGSPTQSGATLSPASASPRGDGARLARSMSMGAAPVTPERQILVRFSEDGKLAATGRADKPPAAKSVPQLSPIDEKWGQLFDDRGHPTKRLEQVLRGLANYIVEEFMPQKSIVITPEKMVAFYSLHRLENEKNPFTAIFKCRSKGWAVGVEDMYQDLGCEYYLIPKDAKSRPSIAALTPSGFAKWMTANILAYPDPEAKRLNQIVSELPINADGPWDGITERLPKQISRHLFPDKPERKARRLLDDVIHDYVEEFLPELLPPNPKQSPTKRQPPPRIEVVSEKRSSAPSLSTSSPRTEKYTPEPRSRANSASSPQPPHARLGRAYSDDPSRLSIMTSSGKQDAEPRLPPPPLGRSPSSSVRRRSSPVGDPYRRSVGDLARANSPVPGSPAAEGGRERDEEYLQYVPARADYTPKSIAVDRATPRRVAVVQDGGNPGPTWDEYLSGRQTVSAGGGMFGGRGHKASV</sequence>
<dbReference type="Pfam" id="PF24355">
    <property type="entry name" value="DUF7514"/>
    <property type="match status" value="1"/>
</dbReference>
<dbReference type="EMBL" id="KV875099">
    <property type="protein sequence ID" value="OIW27404.1"/>
    <property type="molecule type" value="Genomic_DNA"/>
</dbReference>
<dbReference type="PANTHER" id="PTHR39611">
    <property type="entry name" value="HYDROXYPROLINE-RICH GLYCOPROTEIN DZ-HRGP-RELATED"/>
    <property type="match status" value="1"/>
</dbReference>
<feature type="compositionally biased region" description="Polar residues" evidence="1">
    <location>
        <begin position="101"/>
        <end position="110"/>
    </location>
</feature>
<keyword evidence="4" id="KW-1185">Reference proteome</keyword>
<feature type="compositionally biased region" description="Polar residues" evidence="1">
    <location>
        <begin position="185"/>
        <end position="197"/>
    </location>
</feature>
<feature type="compositionally biased region" description="Basic and acidic residues" evidence="1">
    <location>
        <begin position="147"/>
        <end position="158"/>
    </location>
</feature>
<feature type="compositionally biased region" description="Basic and acidic residues" evidence="1">
    <location>
        <begin position="46"/>
        <end position="59"/>
    </location>
</feature>
<feature type="domain" description="DUF7514" evidence="2">
    <location>
        <begin position="260"/>
        <end position="429"/>
    </location>
</feature>
<feature type="region of interest" description="Disordered" evidence="1">
    <location>
        <begin position="144"/>
        <end position="218"/>
    </location>
</feature>
<organism evidence="3 4">
    <name type="scientific">Coniochaeta ligniaria NRRL 30616</name>
    <dbReference type="NCBI Taxonomy" id="1408157"/>
    <lineage>
        <taxon>Eukaryota</taxon>
        <taxon>Fungi</taxon>
        <taxon>Dikarya</taxon>
        <taxon>Ascomycota</taxon>
        <taxon>Pezizomycotina</taxon>
        <taxon>Sordariomycetes</taxon>
        <taxon>Sordariomycetidae</taxon>
        <taxon>Coniochaetales</taxon>
        <taxon>Coniochaetaceae</taxon>
        <taxon>Coniochaeta</taxon>
    </lineage>
</organism>
<evidence type="ECO:0000313" key="4">
    <source>
        <dbReference type="Proteomes" id="UP000182658"/>
    </source>
</evidence>
<feature type="compositionally biased region" description="Pro residues" evidence="1">
    <location>
        <begin position="441"/>
        <end position="458"/>
    </location>
</feature>
<dbReference type="InParanoid" id="A0A1J7JDV2"/>
<evidence type="ECO:0000259" key="2">
    <source>
        <dbReference type="Pfam" id="PF24355"/>
    </source>
</evidence>
<dbReference type="STRING" id="1408157.A0A1J7JDV2"/>
<feature type="compositionally biased region" description="Low complexity" evidence="1">
    <location>
        <begin position="468"/>
        <end position="477"/>
    </location>
</feature>
<gene>
    <name evidence="3" type="ORF">CONLIGDRAFT_633761</name>
</gene>
<proteinExistence type="predicted"/>
<dbReference type="InterPro" id="IPR055936">
    <property type="entry name" value="DUF7514"/>
</dbReference>
<accession>A0A1J7JDV2</accession>
<name>A0A1J7JDV2_9PEZI</name>
<reference evidence="3 4" key="1">
    <citation type="submission" date="2016-10" db="EMBL/GenBank/DDBJ databases">
        <title>Draft genome sequence of Coniochaeta ligniaria NRRL30616, a lignocellulolytic fungus for bioabatement of inhibitors in plant biomass hydrolysates.</title>
        <authorList>
            <consortium name="DOE Joint Genome Institute"/>
            <person name="Jimenez D.J."/>
            <person name="Hector R.E."/>
            <person name="Riley R."/>
            <person name="Sun H."/>
            <person name="Grigoriev I.V."/>
            <person name="Van Elsas J.D."/>
            <person name="Nichols N.N."/>
        </authorList>
    </citation>
    <scope>NUCLEOTIDE SEQUENCE [LARGE SCALE GENOMIC DNA]</scope>
    <source>
        <strain evidence="3 4">NRRL 30616</strain>
    </source>
</reference>
<dbReference type="PANTHER" id="PTHR39611:SF1">
    <property type="entry name" value="HYDROXYPROLINE-RICH GLYCOPROTEIN DZ-HRGP"/>
    <property type="match status" value="1"/>
</dbReference>
<protein>
    <recommendedName>
        <fullName evidence="2">DUF7514 domain-containing protein</fullName>
    </recommendedName>
</protein>
<dbReference type="Proteomes" id="UP000182658">
    <property type="component" value="Unassembled WGS sequence"/>
</dbReference>
<feature type="region of interest" description="Disordered" evidence="1">
    <location>
        <begin position="1"/>
        <end position="123"/>
    </location>
</feature>
<feature type="compositionally biased region" description="Basic and acidic residues" evidence="1">
    <location>
        <begin position="87"/>
        <end position="100"/>
    </location>
</feature>